<proteinExistence type="inferred from homology"/>
<name>W4M540_9BACT</name>
<dbReference type="SUPFAM" id="SSF55961">
    <property type="entry name" value="Bet v1-like"/>
    <property type="match status" value="1"/>
</dbReference>
<sequence>MTAPSTEQTLRLVRWLPATPEAVFAAWTNADSLQTWMCPDPVHKTTAELDVRVGGCFRIVMCHGEHETVHTGVYREIQPPERLVFTWVSTTIRHHTTLVTVELRPLDEGTELILTHEGFPDVDAATQHDNGWQSIAAKLETYLYQGA</sequence>
<protein>
    <recommendedName>
        <fullName evidence="2">Activator of Hsp90 ATPase homologue 1/2-like C-terminal domain-containing protein</fullName>
    </recommendedName>
</protein>
<evidence type="ECO:0000313" key="3">
    <source>
        <dbReference type="EMBL" id="ETX05305.1"/>
    </source>
</evidence>
<evidence type="ECO:0000259" key="2">
    <source>
        <dbReference type="Pfam" id="PF08327"/>
    </source>
</evidence>
<accession>W4M540</accession>
<dbReference type="HOGENOM" id="CLU_108923_7_2_7"/>
<reference evidence="3 4" key="1">
    <citation type="journal article" date="2014" name="Nature">
        <title>An environmental bacterial taxon with a large and distinct metabolic repertoire.</title>
        <authorList>
            <person name="Wilson M.C."/>
            <person name="Mori T."/>
            <person name="Ruckert C."/>
            <person name="Uria A.R."/>
            <person name="Helf M.J."/>
            <person name="Takada K."/>
            <person name="Gernert C."/>
            <person name="Steffens U.A."/>
            <person name="Heycke N."/>
            <person name="Schmitt S."/>
            <person name="Rinke C."/>
            <person name="Helfrich E.J."/>
            <person name="Brachmann A.O."/>
            <person name="Gurgui C."/>
            <person name="Wakimoto T."/>
            <person name="Kracht M."/>
            <person name="Crusemann M."/>
            <person name="Hentschel U."/>
            <person name="Abe I."/>
            <person name="Matsunaga S."/>
            <person name="Kalinowski J."/>
            <person name="Takeyama H."/>
            <person name="Piel J."/>
        </authorList>
    </citation>
    <scope>NUCLEOTIDE SEQUENCE [LARGE SCALE GENOMIC DNA]</scope>
    <source>
        <strain evidence="4">TSY2</strain>
    </source>
</reference>
<evidence type="ECO:0000313" key="4">
    <source>
        <dbReference type="Proteomes" id="UP000019140"/>
    </source>
</evidence>
<dbReference type="AlphaFoldDB" id="W4M540"/>
<dbReference type="EMBL" id="AZHX01000987">
    <property type="protein sequence ID" value="ETX05305.1"/>
    <property type="molecule type" value="Genomic_DNA"/>
</dbReference>
<comment type="caution">
    <text evidence="3">The sequence shown here is derived from an EMBL/GenBank/DDBJ whole genome shotgun (WGS) entry which is preliminary data.</text>
</comment>
<gene>
    <name evidence="3" type="ORF">ETSY2_23800</name>
</gene>
<organism evidence="3 4">
    <name type="scientific">Candidatus Entotheonella gemina</name>
    <dbReference type="NCBI Taxonomy" id="1429439"/>
    <lineage>
        <taxon>Bacteria</taxon>
        <taxon>Pseudomonadati</taxon>
        <taxon>Nitrospinota/Tectimicrobiota group</taxon>
        <taxon>Candidatus Tectimicrobiota</taxon>
        <taxon>Candidatus Entotheonellia</taxon>
        <taxon>Candidatus Entotheonellales</taxon>
        <taxon>Candidatus Entotheonellaceae</taxon>
        <taxon>Candidatus Entotheonella</taxon>
    </lineage>
</organism>
<dbReference type="InterPro" id="IPR023393">
    <property type="entry name" value="START-like_dom_sf"/>
</dbReference>
<feature type="domain" description="Activator of Hsp90 ATPase homologue 1/2-like C-terminal" evidence="2">
    <location>
        <begin position="18"/>
        <end position="143"/>
    </location>
</feature>
<evidence type="ECO:0000256" key="1">
    <source>
        <dbReference type="ARBA" id="ARBA00006817"/>
    </source>
</evidence>
<keyword evidence="4" id="KW-1185">Reference proteome</keyword>
<dbReference type="Pfam" id="PF08327">
    <property type="entry name" value="AHSA1"/>
    <property type="match status" value="1"/>
</dbReference>
<dbReference type="CDD" id="cd07814">
    <property type="entry name" value="SRPBCC_CalC_Aha1-like"/>
    <property type="match status" value="1"/>
</dbReference>
<dbReference type="Gene3D" id="3.30.530.20">
    <property type="match status" value="1"/>
</dbReference>
<comment type="similarity">
    <text evidence="1">Belongs to the AHA1 family.</text>
</comment>
<dbReference type="InterPro" id="IPR013538">
    <property type="entry name" value="ASHA1/2-like_C"/>
</dbReference>
<dbReference type="Proteomes" id="UP000019140">
    <property type="component" value="Unassembled WGS sequence"/>
</dbReference>